<keyword evidence="3" id="KW-1133">Transmembrane helix</keyword>
<feature type="region of interest" description="Disordered" evidence="2">
    <location>
        <begin position="401"/>
        <end position="478"/>
    </location>
</feature>
<dbReference type="HOGENOM" id="CLU_374652_0_0_9"/>
<dbReference type="InterPro" id="IPR002053">
    <property type="entry name" value="Glyco_hydro_25"/>
</dbReference>
<feature type="compositionally biased region" description="Low complexity" evidence="2">
    <location>
        <begin position="165"/>
        <end position="180"/>
    </location>
</feature>
<dbReference type="Pfam" id="PF01183">
    <property type="entry name" value="Glyco_hydro_25"/>
    <property type="match status" value="1"/>
</dbReference>
<reference evidence="4" key="1">
    <citation type="submission" date="2009-12" db="EMBL/GenBank/DDBJ databases">
        <authorList>
            <person name="Weinstock G."/>
            <person name="Sodergren E."/>
            <person name="Clifton S."/>
            <person name="Fulton L."/>
            <person name="Fulton B."/>
            <person name="Courtney L."/>
            <person name="Fronick C."/>
            <person name="Harrison M."/>
            <person name="Strong C."/>
            <person name="Farmer C."/>
            <person name="Delahaunty K."/>
            <person name="Markovic C."/>
            <person name="Hall O."/>
            <person name="Minx P."/>
            <person name="Tomlinson C."/>
            <person name="Mitreva M."/>
            <person name="Nelson J."/>
            <person name="Hou S."/>
            <person name="Wollam A."/>
            <person name="Pepin K.H."/>
            <person name="Johnson M."/>
            <person name="Bhonagiri V."/>
            <person name="Nash W.E."/>
            <person name="Warren W."/>
            <person name="Chinwalla A."/>
            <person name="Mardis E.R."/>
            <person name="Wilson R.K."/>
        </authorList>
    </citation>
    <scope>NUCLEOTIDE SEQUENCE [LARGE SCALE GENOMIC DNA]</scope>
    <source>
        <strain evidence="4">DSM 15176</strain>
    </source>
</reference>
<keyword evidence="5" id="KW-1185">Reference proteome</keyword>
<keyword evidence="3" id="KW-0812">Transmembrane</keyword>
<feature type="compositionally biased region" description="Low complexity" evidence="2">
    <location>
        <begin position="406"/>
        <end position="435"/>
    </location>
</feature>
<dbReference type="STRING" id="411471.SUBVAR_05880"/>
<dbReference type="GO" id="GO:0016052">
    <property type="term" value="P:carbohydrate catabolic process"/>
    <property type="evidence" value="ECO:0007669"/>
    <property type="project" value="TreeGrafter"/>
</dbReference>
<keyword evidence="4" id="KW-0378">Hydrolase</keyword>
<feature type="region of interest" description="Disordered" evidence="2">
    <location>
        <begin position="165"/>
        <end position="186"/>
    </location>
</feature>
<feature type="transmembrane region" description="Helical" evidence="3">
    <location>
        <begin position="90"/>
        <end position="113"/>
    </location>
</feature>
<dbReference type="GO" id="GO:0003796">
    <property type="term" value="F:lysozyme activity"/>
    <property type="evidence" value="ECO:0007669"/>
    <property type="project" value="InterPro"/>
</dbReference>
<evidence type="ECO:0000256" key="2">
    <source>
        <dbReference type="SAM" id="MobiDB-lite"/>
    </source>
</evidence>
<dbReference type="PANTHER" id="PTHR34135">
    <property type="entry name" value="LYSOZYME"/>
    <property type="match status" value="1"/>
</dbReference>
<dbReference type="eggNOG" id="COG3757">
    <property type="taxonomic scope" value="Bacteria"/>
</dbReference>
<dbReference type="GO" id="GO:0016998">
    <property type="term" value="P:cell wall macromolecule catabolic process"/>
    <property type="evidence" value="ECO:0007669"/>
    <property type="project" value="InterPro"/>
</dbReference>
<dbReference type="SUPFAM" id="SSF51445">
    <property type="entry name" value="(Trans)glycosidases"/>
    <property type="match status" value="1"/>
</dbReference>
<feature type="compositionally biased region" description="Pro residues" evidence="2">
    <location>
        <begin position="436"/>
        <end position="462"/>
    </location>
</feature>
<name>D1PNF9_9FIRM</name>
<evidence type="ECO:0000256" key="3">
    <source>
        <dbReference type="SAM" id="Phobius"/>
    </source>
</evidence>
<dbReference type="PROSITE" id="PS51904">
    <property type="entry name" value="GLYCOSYL_HYDROL_F25_2"/>
    <property type="match status" value="1"/>
</dbReference>
<dbReference type="InterPro" id="IPR013783">
    <property type="entry name" value="Ig-like_fold"/>
</dbReference>
<evidence type="ECO:0000313" key="5">
    <source>
        <dbReference type="Proteomes" id="UP000003438"/>
    </source>
</evidence>
<dbReference type="PANTHER" id="PTHR34135:SF2">
    <property type="entry name" value="LYSOZYME"/>
    <property type="match status" value="1"/>
</dbReference>
<gene>
    <name evidence="4" type="ORF">SUBVAR_05880</name>
</gene>
<dbReference type="InterPro" id="IPR017853">
    <property type="entry name" value="GH"/>
</dbReference>
<dbReference type="CAZy" id="GH25">
    <property type="family name" value="Glycoside Hydrolase Family 25"/>
</dbReference>
<keyword evidence="3" id="KW-0472">Membrane</keyword>
<dbReference type="Gene3D" id="2.10.270.10">
    <property type="entry name" value="Cholin Binding"/>
    <property type="match status" value="1"/>
</dbReference>
<evidence type="ECO:0000256" key="1">
    <source>
        <dbReference type="ARBA" id="ARBA00010646"/>
    </source>
</evidence>
<evidence type="ECO:0000313" key="4">
    <source>
        <dbReference type="EMBL" id="EFB76094.1"/>
    </source>
</evidence>
<dbReference type="Gene3D" id="2.60.40.10">
    <property type="entry name" value="Immunoglobulins"/>
    <property type="match status" value="1"/>
</dbReference>
<dbReference type="CDD" id="cd06414">
    <property type="entry name" value="GH25_LytC-like"/>
    <property type="match status" value="1"/>
</dbReference>
<dbReference type="EMBL" id="ACBY02000023">
    <property type="protein sequence ID" value="EFB76094.1"/>
    <property type="molecule type" value="Genomic_DNA"/>
</dbReference>
<organism evidence="4 5">
    <name type="scientific">Subdoligranulum variabile DSM 15176</name>
    <dbReference type="NCBI Taxonomy" id="411471"/>
    <lineage>
        <taxon>Bacteria</taxon>
        <taxon>Bacillati</taxon>
        <taxon>Bacillota</taxon>
        <taxon>Clostridia</taxon>
        <taxon>Eubacteriales</taxon>
        <taxon>Oscillospiraceae</taxon>
        <taxon>Subdoligranulum</taxon>
    </lineage>
</organism>
<protein>
    <submittedName>
        <fullName evidence="4">Glycosyl hydrolase family 25</fullName>
    </submittedName>
</protein>
<proteinExistence type="inferred from homology"/>
<dbReference type="Gene3D" id="3.20.20.80">
    <property type="entry name" value="Glycosidases"/>
    <property type="match status" value="1"/>
</dbReference>
<comment type="caution">
    <text evidence="4">The sequence shown here is derived from an EMBL/GenBank/DDBJ whole genome shotgun (WGS) entry which is preliminary data.</text>
</comment>
<sequence length="741" mass="79096">MRKEANVRIFAANSWDSVNKKLSKFYSCFQPKQGVFPLQSHAPLWYDFTCSFIPIHFLIQANGEVRMFNKRNPMKYFSGNAFARLPLYKLVAGSSAVVLTASIGLGVFAASFVPGPAPEATPTPEPVVTATPTPSPTPEPDIALLADISVIQQDVGVQLYTMEQTTAESAQTPSPSPSAQPEEEAAGKIPLTGVEATVTLTDSEGKATDYAVDTETGTALAEEVDPGDYTVTIQPIDGYVVPESTTVTVEEKVVYKADVNAVKDKIMQSSQVNESAEDSAVNTAGAAPIAEEVTDTVQYADSAKEEKSRTTVYTAKLSSSGHLLFTDGSESSYLPVYKDGTQELTGAKRDSSYSAYSAMSVWLPGAADSIVNLGSTGRTMSMAHRTSEGTASGEIDLLGEEGETNETPAPTATVAPTEVPATPTPTPEATATATPEPTPEVPPTPTPTAEPTPTPTVTPTPTPVVTATPTPSQDPTAGWPDSIEASKLAEYKFAVTSTEKIEYVYTGWQEIDGATYYYDPATHEPVTGNQVIQGDVYTFGADGALNRTARGIDVSKFQGNIDWNAVKADGITFAIIRCGYRGYGTGALVEDSTYRKNIQGAINAGLKVGVYFYSQAINEAEAVEEASMVLSLVSGYSLPLGVYYDTESVAGGRANAISANERTACAVAFCETIRNAGYKAGVYSYASWFYNALNFANISKYNTWIAQYRDTLSFNYKYNIWQYTGSGRVNGISTAVDMNIG</sequence>
<dbReference type="SUPFAM" id="SSF69360">
    <property type="entry name" value="Cell wall binding repeat"/>
    <property type="match status" value="1"/>
</dbReference>
<accession>D1PNF9</accession>
<dbReference type="AlphaFoldDB" id="D1PNF9"/>
<comment type="similarity">
    <text evidence="1">Belongs to the glycosyl hydrolase 25 family.</text>
</comment>
<dbReference type="Proteomes" id="UP000003438">
    <property type="component" value="Unassembled WGS sequence"/>
</dbReference>
<dbReference type="GO" id="GO:0009253">
    <property type="term" value="P:peptidoglycan catabolic process"/>
    <property type="evidence" value="ECO:0007669"/>
    <property type="project" value="InterPro"/>
</dbReference>